<dbReference type="AlphaFoldDB" id="S9UKJ1"/>
<dbReference type="Proteomes" id="UP000015354">
    <property type="component" value="Unassembled WGS sequence"/>
</dbReference>
<sequence length="141" mass="15930">MSSRYAARGGRATEAEVFAKSISHCAEALYNEYRVIKKYGSSGLSTLDPYHLCHELPLDAWVLDVPRRQALMEAHAESFKYFRNPPDHKVGEGPDFLLGWLPYNDRVRIVSGILGDRLRDVVMRAFRNCSLVLHEAPPSPS</sequence>
<comment type="caution">
    <text evidence="1">The sequence shown here is derived from an EMBL/GenBank/DDBJ whole genome shotgun (WGS) entry which is preliminary data.</text>
</comment>
<evidence type="ECO:0000313" key="2">
    <source>
        <dbReference type="Proteomes" id="UP000015354"/>
    </source>
</evidence>
<organism evidence="1 2">
    <name type="scientific">Strigomonas culicis</name>
    <dbReference type="NCBI Taxonomy" id="28005"/>
    <lineage>
        <taxon>Eukaryota</taxon>
        <taxon>Discoba</taxon>
        <taxon>Euglenozoa</taxon>
        <taxon>Kinetoplastea</taxon>
        <taxon>Metakinetoplastina</taxon>
        <taxon>Trypanosomatida</taxon>
        <taxon>Trypanosomatidae</taxon>
        <taxon>Strigomonadinae</taxon>
        <taxon>Strigomonas</taxon>
    </lineage>
</organism>
<evidence type="ECO:0000313" key="1">
    <source>
        <dbReference type="EMBL" id="EPY15156.1"/>
    </source>
</evidence>
<name>S9UKJ1_9TRYP</name>
<keyword evidence="2" id="KW-1185">Reference proteome</keyword>
<dbReference type="EMBL" id="ATMH01012492">
    <property type="protein sequence ID" value="EPY15156.1"/>
    <property type="molecule type" value="Genomic_DNA"/>
</dbReference>
<protein>
    <submittedName>
        <fullName evidence="1">Uncharacterized protein</fullName>
    </submittedName>
</protein>
<gene>
    <name evidence="1" type="ORF">STCU_12305</name>
</gene>
<accession>S9UKJ1</accession>
<reference evidence="1 2" key="1">
    <citation type="journal article" date="2013" name="PLoS ONE">
        <title>Predicting the Proteins of Angomonas deanei, Strigomonas culicis and Their Respective Endosymbionts Reveals New Aspects of the Trypanosomatidae Family.</title>
        <authorList>
            <person name="Motta M.C."/>
            <person name="Martins A.C."/>
            <person name="de Souza S.S."/>
            <person name="Catta-Preta C.M."/>
            <person name="Silva R."/>
            <person name="Klein C.C."/>
            <person name="de Almeida L.G."/>
            <person name="de Lima Cunha O."/>
            <person name="Ciapina L.P."/>
            <person name="Brocchi M."/>
            <person name="Colabardini A.C."/>
            <person name="de Araujo Lima B."/>
            <person name="Machado C.R."/>
            <person name="de Almeida Soares C.M."/>
            <person name="Probst C.M."/>
            <person name="de Menezes C.B."/>
            <person name="Thompson C.E."/>
            <person name="Bartholomeu D.C."/>
            <person name="Gradia D.F."/>
            <person name="Pavoni D.P."/>
            <person name="Grisard E.C."/>
            <person name="Fantinatti-Garboggini F."/>
            <person name="Marchini F.K."/>
            <person name="Rodrigues-Luiz G.F."/>
            <person name="Wagner G."/>
            <person name="Goldman G.H."/>
            <person name="Fietto J.L."/>
            <person name="Elias M.C."/>
            <person name="Goldman M.H."/>
            <person name="Sagot M.F."/>
            <person name="Pereira M."/>
            <person name="Stoco P.H."/>
            <person name="de Mendonca-Neto R.P."/>
            <person name="Teixeira S.M."/>
            <person name="Maciel T.E."/>
            <person name="de Oliveira Mendes T.A."/>
            <person name="Urmenyi T.P."/>
            <person name="de Souza W."/>
            <person name="Schenkman S."/>
            <person name="de Vasconcelos A.T."/>
        </authorList>
    </citation>
    <scope>NUCLEOTIDE SEQUENCE [LARGE SCALE GENOMIC DNA]</scope>
</reference>
<proteinExistence type="predicted"/>